<reference evidence="3" key="2">
    <citation type="journal article" date="2020" name="Nat. Commun.">
        <title>Large-scale genome sequencing of mycorrhizal fungi provides insights into the early evolution of symbiotic traits.</title>
        <authorList>
            <person name="Miyauchi S."/>
            <person name="Kiss E."/>
            <person name="Kuo A."/>
            <person name="Drula E."/>
            <person name="Kohler A."/>
            <person name="Sanchez-Garcia M."/>
            <person name="Morin E."/>
            <person name="Andreopoulos B."/>
            <person name="Barry K.W."/>
            <person name="Bonito G."/>
            <person name="Buee M."/>
            <person name="Carver A."/>
            <person name="Chen C."/>
            <person name="Cichocki N."/>
            <person name="Clum A."/>
            <person name="Culley D."/>
            <person name="Crous P.W."/>
            <person name="Fauchery L."/>
            <person name="Girlanda M."/>
            <person name="Hayes R.D."/>
            <person name="Keri Z."/>
            <person name="LaButti K."/>
            <person name="Lipzen A."/>
            <person name="Lombard V."/>
            <person name="Magnuson J."/>
            <person name="Maillard F."/>
            <person name="Murat C."/>
            <person name="Nolan M."/>
            <person name="Ohm R.A."/>
            <person name="Pangilinan J."/>
            <person name="Pereira M.F."/>
            <person name="Perotto S."/>
            <person name="Peter M."/>
            <person name="Pfister S."/>
            <person name="Riley R."/>
            <person name="Sitrit Y."/>
            <person name="Stielow J.B."/>
            <person name="Szollosi G."/>
            <person name="Zifcakova L."/>
            <person name="Stursova M."/>
            <person name="Spatafora J.W."/>
            <person name="Tedersoo L."/>
            <person name="Vaario L.M."/>
            <person name="Yamada A."/>
            <person name="Yan M."/>
            <person name="Wang P."/>
            <person name="Xu J."/>
            <person name="Bruns T."/>
            <person name="Baldrian P."/>
            <person name="Vilgalys R."/>
            <person name="Dunand C."/>
            <person name="Henrissat B."/>
            <person name="Grigoriev I.V."/>
            <person name="Hibbett D."/>
            <person name="Nagy L.G."/>
            <person name="Martin F.M."/>
        </authorList>
    </citation>
    <scope>NUCLEOTIDE SEQUENCE</scope>
    <source>
        <strain evidence="3">Prilba</strain>
    </source>
</reference>
<accession>A0A9P5MYH3</accession>
<dbReference type="AlphaFoldDB" id="A0A9P5MYH3"/>
<evidence type="ECO:0000313" key="4">
    <source>
        <dbReference type="Proteomes" id="UP000759537"/>
    </source>
</evidence>
<proteinExistence type="predicted"/>
<dbReference type="SUPFAM" id="SSF50494">
    <property type="entry name" value="Trypsin-like serine proteases"/>
    <property type="match status" value="1"/>
</dbReference>
<keyword evidence="1" id="KW-0175">Coiled coil</keyword>
<organism evidence="3 4">
    <name type="scientific">Russula ochroleuca</name>
    <dbReference type="NCBI Taxonomy" id="152965"/>
    <lineage>
        <taxon>Eukaryota</taxon>
        <taxon>Fungi</taxon>
        <taxon>Dikarya</taxon>
        <taxon>Basidiomycota</taxon>
        <taxon>Agaricomycotina</taxon>
        <taxon>Agaricomycetes</taxon>
        <taxon>Russulales</taxon>
        <taxon>Russulaceae</taxon>
        <taxon>Russula</taxon>
    </lineage>
</organism>
<dbReference type="OrthoDB" id="5424209at2759"/>
<evidence type="ECO:0000313" key="3">
    <source>
        <dbReference type="EMBL" id="KAF8481875.1"/>
    </source>
</evidence>
<comment type="caution">
    <text evidence="3">The sequence shown here is derived from an EMBL/GenBank/DDBJ whole genome shotgun (WGS) entry which is preliminary data.</text>
</comment>
<feature type="compositionally biased region" description="Low complexity" evidence="2">
    <location>
        <begin position="55"/>
        <end position="64"/>
    </location>
</feature>
<evidence type="ECO:0000256" key="2">
    <source>
        <dbReference type="SAM" id="MobiDB-lite"/>
    </source>
</evidence>
<evidence type="ECO:0000256" key="1">
    <source>
        <dbReference type="SAM" id="Coils"/>
    </source>
</evidence>
<name>A0A9P5MYH3_9AGAM</name>
<keyword evidence="4" id="KW-1185">Reference proteome</keyword>
<sequence length="600" mass="66093">MFRAGVVPVGDKYKYKIGRWVGLKNPTTTMDPSKVVVAFQATDEDETLYPPPSPTGTASPSGGTFSDLSSITERVTMSDPIPPPPFVVTKALSKVYYKGLPSKPPLIATTKPSPFKDPTGPEAYSVLKELRELGVHPLATVWDHGLAERLCRGLNKMRVNWTSIDAVRIVEVGESSGPAIVWIGVEFGALSFEEGSIVAQSCHKFINSHYHIHDFHVEIRESRVMRQAGNRFFDPVPLSDPTFTARDPYTATLGIPISAKDRPWAEGTGGFYLSAGGGDKDIYLVTARHVVLPLDKNDNKPYDSKMREDVIVLGTSDFNEKLAAIDYDIRGQESAITDAQERIESVEGQADPGSVTERQEAEQDLRKAENGLEGLKALRHEIATRWREKEKRVFGELVWAPPIVLSTEPGQFTLDLAVIRIDAGKLDANNYRGNTINIGTKYTRQEFMDKVYLNPTNPTSFKFPVNRLVTLRNQVPESPLLDADSEPCLIVFKNGAKTGTTIGKASNVSSYTRNYFAGQYQESREWPVIPTDRHSGAFSAKGDCGSCVADVFQRIGGILTGGSGATESSDVTYVTPISFIMKILHDSKRFQYAHLNPDLA</sequence>
<dbReference type="Proteomes" id="UP000759537">
    <property type="component" value="Unassembled WGS sequence"/>
</dbReference>
<dbReference type="EMBL" id="WHVB01000006">
    <property type="protein sequence ID" value="KAF8481875.1"/>
    <property type="molecule type" value="Genomic_DNA"/>
</dbReference>
<feature type="coiled-coil region" evidence="1">
    <location>
        <begin position="329"/>
        <end position="378"/>
    </location>
</feature>
<reference evidence="3" key="1">
    <citation type="submission" date="2019-10" db="EMBL/GenBank/DDBJ databases">
        <authorList>
            <consortium name="DOE Joint Genome Institute"/>
            <person name="Kuo A."/>
            <person name="Miyauchi S."/>
            <person name="Kiss E."/>
            <person name="Drula E."/>
            <person name="Kohler A."/>
            <person name="Sanchez-Garcia M."/>
            <person name="Andreopoulos B."/>
            <person name="Barry K.W."/>
            <person name="Bonito G."/>
            <person name="Buee M."/>
            <person name="Carver A."/>
            <person name="Chen C."/>
            <person name="Cichocki N."/>
            <person name="Clum A."/>
            <person name="Culley D."/>
            <person name="Crous P.W."/>
            <person name="Fauchery L."/>
            <person name="Girlanda M."/>
            <person name="Hayes R."/>
            <person name="Keri Z."/>
            <person name="LaButti K."/>
            <person name="Lipzen A."/>
            <person name="Lombard V."/>
            <person name="Magnuson J."/>
            <person name="Maillard F."/>
            <person name="Morin E."/>
            <person name="Murat C."/>
            <person name="Nolan M."/>
            <person name="Ohm R."/>
            <person name="Pangilinan J."/>
            <person name="Pereira M."/>
            <person name="Perotto S."/>
            <person name="Peter M."/>
            <person name="Riley R."/>
            <person name="Sitrit Y."/>
            <person name="Stielow B."/>
            <person name="Szollosi G."/>
            <person name="Zifcakova L."/>
            <person name="Stursova M."/>
            <person name="Spatafora J.W."/>
            <person name="Tedersoo L."/>
            <person name="Vaario L.-M."/>
            <person name="Yamada A."/>
            <person name="Yan M."/>
            <person name="Wang P."/>
            <person name="Xu J."/>
            <person name="Bruns T."/>
            <person name="Baldrian P."/>
            <person name="Vilgalys R."/>
            <person name="Henrissat B."/>
            <person name="Grigoriev I.V."/>
            <person name="Hibbett D."/>
            <person name="Nagy L.G."/>
            <person name="Martin F.M."/>
        </authorList>
    </citation>
    <scope>NUCLEOTIDE SEQUENCE</scope>
    <source>
        <strain evidence="3">Prilba</strain>
    </source>
</reference>
<protein>
    <submittedName>
        <fullName evidence="3">Uncharacterized protein</fullName>
    </submittedName>
</protein>
<gene>
    <name evidence="3" type="ORF">DFH94DRAFT_681213</name>
</gene>
<dbReference type="InterPro" id="IPR009003">
    <property type="entry name" value="Peptidase_S1_PA"/>
</dbReference>
<feature type="region of interest" description="Disordered" evidence="2">
    <location>
        <begin position="44"/>
        <end position="68"/>
    </location>
</feature>